<dbReference type="CDD" id="cd02511">
    <property type="entry name" value="Beta4Glucosyltransferase"/>
    <property type="match status" value="1"/>
</dbReference>
<dbReference type="PANTHER" id="PTHR43630">
    <property type="entry name" value="POLY-BETA-1,6-N-ACETYL-D-GLUCOSAMINE SYNTHASE"/>
    <property type="match status" value="1"/>
</dbReference>
<dbReference type="InterPro" id="IPR029044">
    <property type="entry name" value="Nucleotide-diphossugar_trans"/>
</dbReference>
<organism evidence="4 5">
    <name type="scientific">Candidatus Auribacter fodinae</name>
    <dbReference type="NCBI Taxonomy" id="2093366"/>
    <lineage>
        <taxon>Bacteria</taxon>
        <taxon>Pseudomonadati</taxon>
        <taxon>Candidatus Auribacterota</taxon>
        <taxon>Candidatus Auribacteria</taxon>
        <taxon>Candidatus Auribacterales</taxon>
        <taxon>Candidatus Auribacteraceae</taxon>
        <taxon>Candidatus Auribacter</taxon>
    </lineage>
</organism>
<dbReference type="Pfam" id="PF13432">
    <property type="entry name" value="TPR_16"/>
    <property type="match status" value="1"/>
</dbReference>
<reference evidence="4 5" key="1">
    <citation type="journal article" date="2017" name="ISME J.">
        <title>Energy and carbon metabolisms in a deep terrestrial subsurface fluid microbial community.</title>
        <authorList>
            <person name="Momper L."/>
            <person name="Jungbluth S.P."/>
            <person name="Lee M.D."/>
            <person name="Amend J.P."/>
        </authorList>
    </citation>
    <scope>NUCLEOTIDE SEQUENCE [LARGE SCALE GENOMIC DNA]</scope>
    <source>
        <strain evidence="4">SURF_26</strain>
    </source>
</reference>
<keyword evidence="4" id="KW-0808">Transferase</keyword>
<feature type="domain" description="Glycosyltransferase 2-like" evidence="3">
    <location>
        <begin position="3"/>
        <end position="118"/>
    </location>
</feature>
<evidence type="ECO:0000313" key="4">
    <source>
        <dbReference type="EMBL" id="RJP57920.1"/>
    </source>
</evidence>
<dbReference type="Gene3D" id="1.25.40.10">
    <property type="entry name" value="Tetratricopeptide repeat domain"/>
    <property type="match status" value="1"/>
</dbReference>
<evidence type="ECO:0000259" key="3">
    <source>
        <dbReference type="Pfam" id="PF00535"/>
    </source>
</evidence>
<dbReference type="SUPFAM" id="SSF53448">
    <property type="entry name" value="Nucleotide-diphospho-sugar transferases"/>
    <property type="match status" value="1"/>
</dbReference>
<dbReference type="Gene3D" id="3.90.550.10">
    <property type="entry name" value="Spore Coat Polysaccharide Biosynthesis Protein SpsA, Chain A"/>
    <property type="match status" value="1"/>
</dbReference>
<dbReference type="InterPro" id="IPR001173">
    <property type="entry name" value="Glyco_trans_2-like"/>
</dbReference>
<name>A0A3A4QVE1_9BACT</name>
<dbReference type="SMART" id="SM00028">
    <property type="entry name" value="TPR"/>
    <property type="match status" value="4"/>
</dbReference>
<feature type="repeat" description="TPR" evidence="2">
    <location>
        <begin position="281"/>
        <end position="314"/>
    </location>
</feature>
<dbReference type="Pfam" id="PF00535">
    <property type="entry name" value="Glycos_transf_2"/>
    <property type="match status" value="1"/>
</dbReference>
<feature type="repeat" description="TPR" evidence="2">
    <location>
        <begin position="247"/>
        <end position="280"/>
    </location>
</feature>
<comment type="similarity">
    <text evidence="1">Belongs to the glycosyltransferase 2 family. WaaE/KdtX subfamily.</text>
</comment>
<keyword evidence="2" id="KW-0802">TPR repeat</keyword>
<proteinExistence type="inferred from homology"/>
<accession>A0A3A4QVE1</accession>
<comment type="caution">
    <text evidence="4">The sequence shown here is derived from an EMBL/GenBank/DDBJ whole genome shotgun (WGS) entry which is preliminary data.</text>
</comment>
<gene>
    <name evidence="4" type="ORF">C4541_09280</name>
</gene>
<dbReference type="SUPFAM" id="SSF48452">
    <property type="entry name" value="TPR-like"/>
    <property type="match status" value="1"/>
</dbReference>
<dbReference type="GO" id="GO:0016740">
    <property type="term" value="F:transferase activity"/>
    <property type="evidence" value="ECO:0007669"/>
    <property type="project" value="UniProtKB-KW"/>
</dbReference>
<evidence type="ECO:0000256" key="2">
    <source>
        <dbReference type="PROSITE-ProRule" id="PRU00339"/>
    </source>
</evidence>
<evidence type="ECO:0000256" key="1">
    <source>
        <dbReference type="ARBA" id="ARBA00038494"/>
    </source>
</evidence>
<dbReference type="EMBL" id="QZJZ01000073">
    <property type="protein sequence ID" value="RJP57920.1"/>
    <property type="molecule type" value="Genomic_DNA"/>
</dbReference>
<dbReference type="Proteomes" id="UP000266426">
    <property type="component" value="Unassembled WGS sequence"/>
</dbReference>
<dbReference type="InterPro" id="IPR011990">
    <property type="entry name" value="TPR-like_helical_dom_sf"/>
</dbReference>
<protein>
    <submittedName>
        <fullName evidence="4">Glycosyltransferase</fullName>
    </submittedName>
</protein>
<sequence length="469" mass="53105">MLSICMIVKNEERCIAGSLSSIRDIADEIIVVDTGSTDRTADIAREYGADVYHFMWNNDFSAARNYSIEMAKGEWILFIDADECISEGDCFKIKSLLKNTQLAGYMLIQRNYTDNERLLNYKPCTGTYGDCERARGFVPVERIGLFRNLPSIRFSGVIHETVGPAIEKIGGVVGMTDIAVHHYGHLDTAEKERKTAHYLALGLRQIQLTPEDPKPYNDIGIIYLSQGDFISAETFFLKAYDRNPDYHDLRFHLATLYFRWLKYDESIRYLNEVLAANPHHQQALLTRGIIADTKGDYQSAEHFFSTGLNIYPDSIAFLESLAFVQVRGGNISGANNSFSILCEKYPDNEQYALEYVKTLYLSGDFQRALDIARNRITHGKSTNIFALWILQIYDSMGENDHFDYYINLLKQAGCASPELKYFEARAAEINGDIVSAVKNYKTALQQCPELAVKINARVQNILAQINCPA</sequence>
<evidence type="ECO:0000313" key="5">
    <source>
        <dbReference type="Proteomes" id="UP000266426"/>
    </source>
</evidence>
<dbReference type="PANTHER" id="PTHR43630:SF2">
    <property type="entry name" value="GLYCOSYLTRANSFERASE"/>
    <property type="match status" value="1"/>
</dbReference>
<feature type="repeat" description="TPR" evidence="2">
    <location>
        <begin position="213"/>
        <end position="246"/>
    </location>
</feature>
<dbReference type="InterPro" id="IPR019734">
    <property type="entry name" value="TPR_rpt"/>
</dbReference>
<dbReference type="PROSITE" id="PS50005">
    <property type="entry name" value="TPR"/>
    <property type="match status" value="3"/>
</dbReference>
<dbReference type="AlphaFoldDB" id="A0A3A4QVE1"/>
<dbReference type="Pfam" id="PF13181">
    <property type="entry name" value="TPR_8"/>
    <property type="match status" value="1"/>
</dbReference>